<protein>
    <submittedName>
        <fullName evidence="2">Uncharacterized protein</fullName>
    </submittedName>
</protein>
<keyword evidence="1" id="KW-0812">Transmembrane</keyword>
<dbReference type="Proteomes" id="UP000283442">
    <property type="component" value="Unassembled WGS sequence"/>
</dbReference>
<keyword evidence="1" id="KW-0472">Membrane</keyword>
<dbReference type="AlphaFoldDB" id="A0A414NWD4"/>
<comment type="caution">
    <text evidence="2">The sequence shown here is derived from an EMBL/GenBank/DDBJ whole genome shotgun (WGS) entry which is preliminary data.</text>
</comment>
<keyword evidence="1" id="KW-1133">Transmembrane helix</keyword>
<reference evidence="2 3" key="1">
    <citation type="submission" date="2018-08" db="EMBL/GenBank/DDBJ databases">
        <title>A genome reference for cultivated species of the human gut microbiota.</title>
        <authorList>
            <person name="Zou Y."/>
            <person name="Xue W."/>
            <person name="Luo G."/>
        </authorList>
    </citation>
    <scope>NUCLEOTIDE SEQUENCE [LARGE SCALE GENOMIC DNA]</scope>
    <source>
        <strain evidence="2 3">AM25-21AC</strain>
    </source>
</reference>
<proteinExistence type="predicted"/>
<gene>
    <name evidence="2" type="ORF">DW674_06660</name>
</gene>
<dbReference type="RefSeq" id="WP_118176072.1">
    <property type="nucleotide sequence ID" value="NZ_JAQEAO010000001.1"/>
</dbReference>
<organism evidence="2 3">
    <name type="scientific">Mitsuokella multacida</name>
    <dbReference type="NCBI Taxonomy" id="52226"/>
    <lineage>
        <taxon>Bacteria</taxon>
        <taxon>Bacillati</taxon>
        <taxon>Bacillota</taxon>
        <taxon>Negativicutes</taxon>
        <taxon>Selenomonadales</taxon>
        <taxon>Selenomonadaceae</taxon>
        <taxon>Mitsuokella</taxon>
    </lineage>
</organism>
<accession>A0A414NWD4</accession>
<evidence type="ECO:0000313" key="3">
    <source>
        <dbReference type="Proteomes" id="UP000283442"/>
    </source>
</evidence>
<sequence length="113" mass="12763">MFHDHPGKLTNAEVIEMLCFVRQHRLPMLSSTLVDIYGWSRVKGFIRGGLLSGSVETRVDLTVDSRNLLADYDEHQHQERRADSDHYINKLSLYISVAALIVSIIALVVAVND</sequence>
<evidence type="ECO:0000313" key="2">
    <source>
        <dbReference type="EMBL" id="RHF51442.1"/>
    </source>
</evidence>
<name>A0A414NWD4_9FIRM</name>
<dbReference type="EMBL" id="QRHE01000006">
    <property type="protein sequence ID" value="RHF51442.1"/>
    <property type="molecule type" value="Genomic_DNA"/>
</dbReference>
<evidence type="ECO:0000256" key="1">
    <source>
        <dbReference type="SAM" id="Phobius"/>
    </source>
</evidence>
<feature type="transmembrane region" description="Helical" evidence="1">
    <location>
        <begin position="91"/>
        <end position="111"/>
    </location>
</feature>